<dbReference type="InterPro" id="IPR009694">
    <property type="entry name" value="DUF1281"/>
</dbReference>
<dbReference type="Proteomes" id="UP000245981">
    <property type="component" value="Unassembled WGS sequence"/>
</dbReference>
<dbReference type="Gene3D" id="1.10.3530.10">
    <property type="entry name" value="Api92-like"/>
    <property type="match status" value="1"/>
</dbReference>
<gene>
    <name evidence="2" type="ORF">C7431_111124</name>
</gene>
<dbReference type="Pfam" id="PF06924">
    <property type="entry name" value="DUF1281"/>
    <property type="match status" value="1"/>
</dbReference>
<dbReference type="AlphaFoldDB" id="A0A2V2B576"/>
<feature type="domain" description="DUF1281" evidence="1">
    <location>
        <begin position="7"/>
        <end position="104"/>
    </location>
</feature>
<protein>
    <submittedName>
        <fullName evidence="2">Uncharacterized protein DUF1281</fullName>
    </submittedName>
</protein>
<proteinExistence type="predicted"/>
<evidence type="ECO:0000259" key="1">
    <source>
        <dbReference type="Pfam" id="PF06924"/>
    </source>
</evidence>
<evidence type="ECO:0000313" key="3">
    <source>
        <dbReference type="Proteomes" id="UP000245981"/>
    </source>
</evidence>
<name>A0A2V2B576_9GAMM</name>
<comment type="caution">
    <text evidence="2">The sequence shown here is derived from an EMBL/GenBank/DDBJ whole genome shotgun (WGS) entry which is preliminary data.</text>
</comment>
<evidence type="ECO:0000313" key="2">
    <source>
        <dbReference type="EMBL" id="PWK94387.1"/>
    </source>
</evidence>
<sequence length="105" mass="11700">MRGEVRPLYARAEAEGIQLFLAGCAGLLRPVTGDTYAPYPALAAGRGEHTPENAAFTEWLTQLRDGVNLTEKNCDRLHDLWLATDIRSRIWDTLDRDAQAVMTTI</sequence>
<dbReference type="SUPFAM" id="SSF160940">
    <property type="entry name" value="Api92-like"/>
    <property type="match status" value="1"/>
</dbReference>
<dbReference type="EMBL" id="QGHF01000011">
    <property type="protein sequence ID" value="PWK94387.1"/>
    <property type="molecule type" value="Genomic_DNA"/>
</dbReference>
<dbReference type="InterPro" id="IPR023136">
    <property type="entry name" value="Api92-like_dom_sf"/>
</dbReference>
<organism evidence="2 3">
    <name type="scientific">Pantoea allii</name>
    <dbReference type="NCBI Taxonomy" id="574096"/>
    <lineage>
        <taxon>Bacteria</taxon>
        <taxon>Pseudomonadati</taxon>
        <taxon>Pseudomonadota</taxon>
        <taxon>Gammaproteobacteria</taxon>
        <taxon>Enterobacterales</taxon>
        <taxon>Erwiniaceae</taxon>
        <taxon>Pantoea</taxon>
    </lineage>
</organism>
<reference evidence="2 3" key="1">
    <citation type="submission" date="2018-05" db="EMBL/GenBank/DDBJ databases">
        <title>Genomic Encyclopedia of Type Strains, Phase IV (KMG-V): Genome sequencing to study the core and pangenomes of soil and plant-associated prokaryotes.</title>
        <authorList>
            <person name="Whitman W."/>
        </authorList>
    </citation>
    <scope>NUCLEOTIDE SEQUENCE [LARGE SCALE GENOMIC DNA]</scope>
    <source>
        <strain evidence="2 3">PNA 200-10</strain>
    </source>
</reference>
<accession>A0A2V2B576</accession>